<evidence type="ECO:0000256" key="6">
    <source>
        <dbReference type="ARBA" id="ARBA00034617"/>
    </source>
</evidence>
<evidence type="ECO:0000256" key="10">
    <source>
        <dbReference type="SAM" id="MobiDB-lite"/>
    </source>
</evidence>
<sequence>MANVVMVKSARKNREKDQEHPKLVLDFLMKLRADHKAPGLHIEPMRHAADPRARTGRVSQSLRAVLVRLEGAQGDPTYCYLGTYEHDEAIDIARKVQLMINPITGVAELRFGVPVMPESLEAAMAAADAARAQAESELRVASADASSSAAPSSAAVTPAEASSVQDDASDDSYLAGAGYEPELLTETFGLPEDIVELAFACRTADELLDLAVIAEVPYHAEVLLSLAAGEAVEDIVQSLELEPLTDDAHPAEPAKAGDQALLEAMQQPAARMQFAFVDGEDDEELRRIVEGGDIAAWRVFLHPEQQSLVERTFHGPGRVSGGAGTGKTVVLLHRARRLARENPDARTLLTTFTRTLADNLQRDLDRLDPDVARATIPGEPGIGVFGVDQLAAAVRAQAGPSAFDDAALQVLGSPIGSARPAAGQADETAWREAIDDHIDALGPDLASVSFFIAEYEQVVLPQFIVTRDDYRKATRAGRRVPLDRRRRDAVWLVVESYRRASRMFDRVTYGEIAAVAARWLQSSDTTLADHVLVDEGQDLRPAQWLLLRALVAPGDDDLFIAEDSHQRIYGQHITLSRLGIGIVGRSRRLKLNYRTTAQNLRYALAVLTGGSYLDSSDDPDSIAGYRSAFTGPEPASLPSETMEEQFDGVAALIQEWIETDRVQPESVAVLVRTTKTAEDVVRQLQTRGLDVDLGSRTGKHSRPQVLTMHASKGLEFSRVVLFDVSATAVPNSWWIDREATSDREDALLRERSLLYVAASRARDQLAVSWVEAPSQLLDDALATPRHQPTLEEPDAQQWALDESAWPLEGSPTGRPATAAAGGNRQQRDAEILALWTDELLTLDEIGARVGLTRERIRQLLKQLGAPPASEMRAKRQQRALEIDAAAVAAAQAAISDDVARYSEQGLSKRATIERLVVRHQELPEEIIERVLRRLPVAFVPGGVRALFPENALSAAVWYAIGVDHRVRPIDDIAVARAALGADVVGFLEEQDGLPVDEIAATVAAARDLADADPSVTIASARYDAVRAHILDRWGLSTAKGRSPWPPTKQTIIRRLGDGSWKDALEAMGLEIRRAGRPKGLLHFTADEYIEAVVAYAESSLERGGRPSYAGYEQWVRREAAGGVRRPSGAAIRDRFGGWASALMMARRGRGRHRSSVL</sequence>
<evidence type="ECO:0000313" key="13">
    <source>
        <dbReference type="Proteomes" id="UP000016462"/>
    </source>
</evidence>
<evidence type="ECO:0000259" key="11">
    <source>
        <dbReference type="PROSITE" id="PS51198"/>
    </source>
</evidence>
<evidence type="ECO:0000256" key="2">
    <source>
        <dbReference type="ARBA" id="ARBA00022801"/>
    </source>
</evidence>
<evidence type="ECO:0000256" key="3">
    <source>
        <dbReference type="ARBA" id="ARBA00022806"/>
    </source>
</evidence>
<dbReference type="Proteomes" id="UP000016462">
    <property type="component" value="Unassembled WGS sequence"/>
</dbReference>
<protein>
    <recommendedName>
        <fullName evidence="7">DNA 3'-5' helicase</fullName>
        <ecNumber evidence="7">5.6.2.4</ecNumber>
    </recommendedName>
</protein>
<dbReference type="GO" id="GO:0043138">
    <property type="term" value="F:3'-5' DNA helicase activity"/>
    <property type="evidence" value="ECO:0007669"/>
    <property type="project" value="UniProtKB-EC"/>
</dbReference>
<feature type="domain" description="UvrD-like helicase ATP-binding" evidence="11">
    <location>
        <begin position="300"/>
        <end position="603"/>
    </location>
</feature>
<dbReference type="InterPro" id="IPR014016">
    <property type="entry name" value="UvrD-like_ATP-bd"/>
</dbReference>
<evidence type="ECO:0000256" key="5">
    <source>
        <dbReference type="ARBA" id="ARBA00023235"/>
    </source>
</evidence>
<dbReference type="InterPro" id="IPR013324">
    <property type="entry name" value="RNA_pol_sigma_r3/r4-like"/>
</dbReference>
<keyword evidence="2 9" id="KW-0378">Hydrolase</keyword>
<dbReference type="Pfam" id="PF13361">
    <property type="entry name" value="UvrD_C"/>
    <property type="match status" value="1"/>
</dbReference>
<feature type="region of interest" description="Disordered" evidence="10">
    <location>
        <begin position="149"/>
        <end position="169"/>
    </location>
</feature>
<dbReference type="OrthoDB" id="3268642at2"/>
<comment type="catalytic activity">
    <reaction evidence="8">
        <text>ATP + H2O = ADP + phosphate + H(+)</text>
        <dbReference type="Rhea" id="RHEA:13065"/>
        <dbReference type="ChEBI" id="CHEBI:15377"/>
        <dbReference type="ChEBI" id="CHEBI:15378"/>
        <dbReference type="ChEBI" id="CHEBI:30616"/>
        <dbReference type="ChEBI" id="CHEBI:43474"/>
        <dbReference type="ChEBI" id="CHEBI:456216"/>
        <dbReference type="EC" id="5.6.2.4"/>
    </reaction>
</comment>
<keyword evidence="13" id="KW-1185">Reference proteome</keyword>
<dbReference type="GO" id="GO:0000725">
    <property type="term" value="P:recombinational repair"/>
    <property type="evidence" value="ECO:0007669"/>
    <property type="project" value="TreeGrafter"/>
</dbReference>
<dbReference type="Gene3D" id="3.40.50.300">
    <property type="entry name" value="P-loop containing nucleotide triphosphate hydrolases"/>
    <property type="match status" value="2"/>
</dbReference>
<evidence type="ECO:0000256" key="1">
    <source>
        <dbReference type="ARBA" id="ARBA00022741"/>
    </source>
</evidence>
<feature type="region of interest" description="Disordered" evidence="10">
    <location>
        <begin position="805"/>
        <end position="824"/>
    </location>
</feature>
<gene>
    <name evidence="12" type="ORF">L332_01825</name>
</gene>
<dbReference type="InterPro" id="IPR014017">
    <property type="entry name" value="DNA_helicase_UvrD-like_C"/>
</dbReference>
<dbReference type="AlphaFoldDB" id="U1LLK8"/>
<dbReference type="GO" id="GO:0016887">
    <property type="term" value="F:ATP hydrolysis activity"/>
    <property type="evidence" value="ECO:0007669"/>
    <property type="project" value="RHEA"/>
</dbReference>
<proteinExistence type="predicted"/>
<comment type="catalytic activity">
    <reaction evidence="6">
        <text>Couples ATP hydrolysis with the unwinding of duplex DNA by translocating in the 3'-5' direction.</text>
        <dbReference type="EC" id="5.6.2.4"/>
    </reaction>
</comment>
<keyword evidence="3 9" id="KW-0347">Helicase</keyword>
<dbReference type="PROSITE" id="PS51198">
    <property type="entry name" value="UVRD_HELICASE_ATP_BIND"/>
    <property type="match status" value="1"/>
</dbReference>
<keyword evidence="4 9" id="KW-0067">ATP-binding</keyword>
<dbReference type="Pfam" id="PF04545">
    <property type="entry name" value="Sigma70_r4"/>
    <property type="match status" value="1"/>
</dbReference>
<keyword evidence="5" id="KW-0413">Isomerase</keyword>
<dbReference type="SUPFAM" id="SSF52540">
    <property type="entry name" value="P-loop containing nucleoside triphosphate hydrolases"/>
    <property type="match status" value="1"/>
</dbReference>
<evidence type="ECO:0000256" key="7">
    <source>
        <dbReference type="ARBA" id="ARBA00034808"/>
    </source>
</evidence>
<evidence type="ECO:0000256" key="9">
    <source>
        <dbReference type="PROSITE-ProRule" id="PRU00560"/>
    </source>
</evidence>
<dbReference type="PANTHER" id="PTHR11070:SF45">
    <property type="entry name" value="DNA 3'-5' HELICASE"/>
    <property type="match status" value="1"/>
</dbReference>
<dbReference type="GO" id="GO:0003677">
    <property type="term" value="F:DNA binding"/>
    <property type="evidence" value="ECO:0007669"/>
    <property type="project" value="InterPro"/>
</dbReference>
<dbReference type="InterPro" id="IPR007630">
    <property type="entry name" value="RNA_pol_sigma70_r4"/>
</dbReference>
<feature type="compositionally biased region" description="Low complexity" evidence="10">
    <location>
        <begin position="809"/>
        <end position="822"/>
    </location>
</feature>
<dbReference type="GO" id="GO:0006352">
    <property type="term" value="P:DNA-templated transcription initiation"/>
    <property type="evidence" value="ECO:0007669"/>
    <property type="project" value="InterPro"/>
</dbReference>
<comment type="caution">
    <text evidence="12">The sequence shown here is derived from an EMBL/GenBank/DDBJ whole genome shotgun (WGS) entry which is preliminary data.</text>
</comment>
<dbReference type="GO" id="GO:0005829">
    <property type="term" value="C:cytosol"/>
    <property type="evidence" value="ECO:0007669"/>
    <property type="project" value="TreeGrafter"/>
</dbReference>
<evidence type="ECO:0000256" key="4">
    <source>
        <dbReference type="ARBA" id="ARBA00022840"/>
    </source>
</evidence>
<reference evidence="12 13" key="1">
    <citation type="journal article" date="2013" name="Genome Announc.">
        <title>First draft genome sequence from a member of the genus agrococcus, isolated from modern microbialites.</title>
        <authorList>
            <person name="White R.A.III."/>
            <person name="Grassa C.J."/>
            <person name="Suttle C.A."/>
        </authorList>
    </citation>
    <scope>NUCLEOTIDE SEQUENCE [LARGE SCALE GENOMIC DNA]</scope>
    <source>
        <strain evidence="12 13">RW1</strain>
    </source>
</reference>
<dbReference type="Pfam" id="PF00580">
    <property type="entry name" value="UvrD-helicase"/>
    <property type="match status" value="1"/>
</dbReference>
<dbReference type="EC" id="5.6.2.4" evidence="7"/>
<evidence type="ECO:0000313" key="12">
    <source>
        <dbReference type="EMBL" id="ERG63194.1"/>
    </source>
</evidence>
<name>U1LLK8_9MICO</name>
<dbReference type="GO" id="GO:0005524">
    <property type="term" value="F:ATP binding"/>
    <property type="evidence" value="ECO:0007669"/>
    <property type="project" value="UniProtKB-UniRule"/>
</dbReference>
<dbReference type="InterPro" id="IPR027417">
    <property type="entry name" value="P-loop_NTPase"/>
</dbReference>
<dbReference type="SUPFAM" id="SSF88659">
    <property type="entry name" value="Sigma3 and sigma4 domains of RNA polymerase sigma factors"/>
    <property type="match status" value="1"/>
</dbReference>
<dbReference type="RefSeq" id="WP_021011570.1">
    <property type="nucleotide sequence ID" value="NZ_ASHR01000036.1"/>
</dbReference>
<dbReference type="GO" id="GO:0003700">
    <property type="term" value="F:DNA-binding transcription factor activity"/>
    <property type="evidence" value="ECO:0007669"/>
    <property type="project" value="InterPro"/>
</dbReference>
<dbReference type="InterPro" id="IPR000212">
    <property type="entry name" value="DNA_helicase_UvrD/REP"/>
</dbReference>
<dbReference type="Gene3D" id="1.10.10.10">
    <property type="entry name" value="Winged helix-like DNA-binding domain superfamily/Winged helix DNA-binding domain"/>
    <property type="match status" value="1"/>
</dbReference>
<dbReference type="EMBL" id="ASHR01000036">
    <property type="protein sequence ID" value="ERG63194.1"/>
    <property type="molecule type" value="Genomic_DNA"/>
</dbReference>
<feature type="compositionally biased region" description="Low complexity" evidence="10">
    <location>
        <begin position="149"/>
        <end position="166"/>
    </location>
</feature>
<dbReference type="InterPro" id="IPR036388">
    <property type="entry name" value="WH-like_DNA-bd_sf"/>
</dbReference>
<keyword evidence="1 9" id="KW-0547">Nucleotide-binding</keyword>
<evidence type="ECO:0000256" key="8">
    <source>
        <dbReference type="ARBA" id="ARBA00048988"/>
    </source>
</evidence>
<feature type="binding site" evidence="9">
    <location>
        <begin position="321"/>
        <end position="328"/>
    </location>
    <ligand>
        <name>ATP</name>
        <dbReference type="ChEBI" id="CHEBI:30616"/>
    </ligand>
</feature>
<dbReference type="PANTHER" id="PTHR11070">
    <property type="entry name" value="UVRD / RECB / PCRA DNA HELICASE FAMILY MEMBER"/>
    <property type="match status" value="1"/>
</dbReference>
<accession>U1LLK8</accession>
<organism evidence="12 13">
    <name type="scientific">Agrococcus pavilionensis RW1</name>
    <dbReference type="NCBI Taxonomy" id="1330458"/>
    <lineage>
        <taxon>Bacteria</taxon>
        <taxon>Bacillati</taxon>
        <taxon>Actinomycetota</taxon>
        <taxon>Actinomycetes</taxon>
        <taxon>Micrococcales</taxon>
        <taxon>Microbacteriaceae</taxon>
        <taxon>Agrococcus</taxon>
    </lineage>
</organism>